<organism evidence="10 11">
    <name type="scientific">Daphnia magna</name>
    <dbReference type="NCBI Taxonomy" id="35525"/>
    <lineage>
        <taxon>Eukaryota</taxon>
        <taxon>Metazoa</taxon>
        <taxon>Ecdysozoa</taxon>
        <taxon>Arthropoda</taxon>
        <taxon>Crustacea</taxon>
        <taxon>Branchiopoda</taxon>
        <taxon>Diplostraca</taxon>
        <taxon>Cladocera</taxon>
        <taxon>Anomopoda</taxon>
        <taxon>Daphniidae</taxon>
        <taxon>Daphnia</taxon>
    </lineage>
</organism>
<dbReference type="OrthoDB" id="16820at2759"/>
<evidence type="ECO:0000256" key="4">
    <source>
        <dbReference type="ARBA" id="ARBA00023285"/>
    </source>
</evidence>
<dbReference type="GO" id="GO:0004493">
    <property type="term" value="F:methylmalonyl-CoA epimerase activity"/>
    <property type="evidence" value="ECO:0007669"/>
    <property type="project" value="UniProtKB-EC"/>
</dbReference>
<dbReference type="EMBL" id="LRGB01000024">
    <property type="protein sequence ID" value="KZS21291.1"/>
    <property type="molecule type" value="Genomic_DNA"/>
</dbReference>
<dbReference type="AlphaFoldDB" id="A0A162CIV8"/>
<comment type="caution">
    <text evidence="10">The sequence shown here is derived from an EMBL/GenBank/DDBJ whole genome shotgun (WGS) entry which is preliminary data.</text>
</comment>
<dbReference type="NCBIfam" id="TIGR03081">
    <property type="entry name" value="metmalonyl_epim"/>
    <property type="match status" value="1"/>
</dbReference>
<evidence type="ECO:0000313" key="11">
    <source>
        <dbReference type="Proteomes" id="UP000076858"/>
    </source>
</evidence>
<dbReference type="Gene3D" id="3.10.180.10">
    <property type="entry name" value="2,3-Dihydroxybiphenyl 1,2-Dioxygenase, domain 1"/>
    <property type="match status" value="1"/>
</dbReference>
<evidence type="ECO:0000256" key="6">
    <source>
        <dbReference type="ARBA" id="ARBA00053742"/>
    </source>
</evidence>
<evidence type="ECO:0000256" key="2">
    <source>
        <dbReference type="ARBA" id="ARBA00022723"/>
    </source>
</evidence>
<dbReference type="GO" id="GO:0046491">
    <property type="term" value="P:L-methylmalonyl-CoA metabolic process"/>
    <property type="evidence" value="ECO:0007669"/>
    <property type="project" value="TreeGrafter"/>
</dbReference>
<dbReference type="CDD" id="cd07249">
    <property type="entry name" value="MMCE"/>
    <property type="match status" value="1"/>
</dbReference>
<dbReference type="PANTHER" id="PTHR43048:SF3">
    <property type="entry name" value="METHYLMALONYL-COA EPIMERASE, MITOCHONDRIAL"/>
    <property type="match status" value="1"/>
</dbReference>
<dbReference type="SUPFAM" id="SSF54593">
    <property type="entry name" value="Glyoxalase/Bleomycin resistance protein/Dihydroxybiphenyl dioxygenase"/>
    <property type="match status" value="1"/>
</dbReference>
<dbReference type="Pfam" id="PF13669">
    <property type="entry name" value="Glyoxalase_4"/>
    <property type="match status" value="1"/>
</dbReference>
<dbReference type="InterPro" id="IPR017515">
    <property type="entry name" value="MeMalonyl-CoA_epimerase"/>
</dbReference>
<evidence type="ECO:0000256" key="8">
    <source>
        <dbReference type="ARBA" id="ARBA00071337"/>
    </source>
</evidence>
<gene>
    <name evidence="10" type="ORF">APZ42_011187</name>
</gene>
<evidence type="ECO:0000256" key="9">
    <source>
        <dbReference type="ARBA" id="ARBA00081771"/>
    </source>
</evidence>
<dbReference type="STRING" id="35525.A0A162CIV8"/>
<dbReference type="GO" id="GO:0046872">
    <property type="term" value="F:metal ion binding"/>
    <property type="evidence" value="ECO:0007669"/>
    <property type="project" value="UniProtKB-KW"/>
</dbReference>
<dbReference type="FunFam" id="3.10.180.10:FF:000003">
    <property type="entry name" value="Methylmalonyl-CoA epimerase, mitochondrial"/>
    <property type="match status" value="1"/>
</dbReference>
<evidence type="ECO:0000256" key="5">
    <source>
        <dbReference type="ARBA" id="ARBA00050406"/>
    </source>
</evidence>
<keyword evidence="4" id="KW-0170">Cobalt</keyword>
<proteinExistence type="inferred from homology"/>
<keyword evidence="3" id="KW-0413">Isomerase</keyword>
<reference evidence="10 11" key="1">
    <citation type="submission" date="2016-03" db="EMBL/GenBank/DDBJ databases">
        <title>EvidentialGene: Evidence-directed Construction of Genes on Genomes.</title>
        <authorList>
            <person name="Gilbert D.G."/>
            <person name="Choi J.-H."/>
            <person name="Mockaitis K."/>
            <person name="Colbourne J."/>
            <person name="Pfrender M."/>
        </authorList>
    </citation>
    <scope>NUCLEOTIDE SEQUENCE [LARGE SCALE GENOMIC DNA]</scope>
    <source>
        <strain evidence="10 11">Xinb3</strain>
        <tissue evidence="10">Complete organism</tissue>
    </source>
</reference>
<evidence type="ECO:0000313" key="10">
    <source>
        <dbReference type="EMBL" id="KZS21291.1"/>
    </source>
</evidence>
<keyword evidence="11" id="KW-1185">Reference proteome</keyword>
<dbReference type="EC" id="5.1.99.1" evidence="7"/>
<dbReference type="Proteomes" id="UP000076858">
    <property type="component" value="Unassembled WGS sequence"/>
</dbReference>
<evidence type="ECO:0000256" key="7">
    <source>
        <dbReference type="ARBA" id="ARBA00066411"/>
    </source>
</evidence>
<sequence>MICAHAMFLRRSFTSKTVPEALWKLGRLNHIAIATPDLAKSASLYKNILGADISEPQPLPDHGVTTIFVNLGNTKLELLHPLGEKSPIQGFLDKNKSGGLHHICIEVDNIQNAMKEVKANGIRCLTEEPKIGAHNKPVVFLHPKDCAGVLVELEQS</sequence>
<dbReference type="InterPro" id="IPR029068">
    <property type="entry name" value="Glyas_Bleomycin-R_OHBP_Dase"/>
</dbReference>
<evidence type="ECO:0000256" key="1">
    <source>
        <dbReference type="ARBA" id="ARBA00009308"/>
    </source>
</evidence>
<dbReference type="InterPro" id="IPR051785">
    <property type="entry name" value="MMCE/EMCE_epimerase"/>
</dbReference>
<evidence type="ECO:0000256" key="3">
    <source>
        <dbReference type="ARBA" id="ARBA00023235"/>
    </source>
</evidence>
<comment type="similarity">
    <text evidence="1">Belongs to the methylmalonyl-CoA epimerase family.</text>
</comment>
<dbReference type="PROSITE" id="PS51819">
    <property type="entry name" value="VOC"/>
    <property type="match status" value="1"/>
</dbReference>
<accession>A0A162CIV8</accession>
<dbReference type="GO" id="GO:0005739">
    <property type="term" value="C:mitochondrion"/>
    <property type="evidence" value="ECO:0007669"/>
    <property type="project" value="TreeGrafter"/>
</dbReference>
<comment type="function">
    <text evidence="6">Methylmalonyl-CoA epimerase involved in propionyl-CoA metabolism.</text>
</comment>
<protein>
    <recommendedName>
        <fullName evidence="8">Methylmalonyl-CoA epimerase, mitochondrial</fullName>
        <ecNumber evidence="7">5.1.99.1</ecNumber>
    </recommendedName>
    <alternativeName>
        <fullName evidence="9">DL-methylmalonyl-CoA racemase</fullName>
    </alternativeName>
</protein>
<dbReference type="InterPro" id="IPR037523">
    <property type="entry name" value="VOC_core"/>
</dbReference>
<name>A0A162CIV8_9CRUS</name>
<dbReference type="PANTHER" id="PTHR43048">
    <property type="entry name" value="METHYLMALONYL-COA EPIMERASE"/>
    <property type="match status" value="1"/>
</dbReference>
<keyword evidence="2" id="KW-0479">Metal-binding</keyword>
<comment type="catalytic activity">
    <reaction evidence="5">
        <text>(R)-methylmalonyl-CoA = (S)-methylmalonyl-CoA</text>
        <dbReference type="Rhea" id="RHEA:20553"/>
        <dbReference type="ChEBI" id="CHEBI:57326"/>
        <dbReference type="ChEBI" id="CHEBI:57327"/>
        <dbReference type="EC" id="5.1.99.1"/>
    </reaction>
    <physiologicalReaction direction="right-to-left" evidence="5">
        <dbReference type="Rhea" id="RHEA:20555"/>
    </physiologicalReaction>
</comment>